<dbReference type="HOGENOM" id="CLU_1318934_0_0_9"/>
<dbReference type="EMBL" id="ABWN01000040">
    <property type="protein sequence ID" value="EFF67529.1"/>
    <property type="molecule type" value="Genomic_DNA"/>
</dbReference>
<proteinExistence type="predicted"/>
<gene>
    <name evidence="1" type="ORF">BUTYVIB_02396</name>
</gene>
<dbReference type="Proteomes" id="UP000006238">
    <property type="component" value="Unassembled WGS sequence"/>
</dbReference>
<accession>D4S2S4</accession>
<sequence length="208" mass="24145">MGEITEVFEKINSDLCSDKENYTKTVRTALSAEVCNNMFKQGFTLDQIAKSMPWLEKSDIYGLSVMVNDTPVSATDEEIEDIKWTFRRTRKPKVLGKIFNTAEEQAKRRFRVNPFCPNPDCREEHAYFTIKLTEEEINKMNAFYDKNDEENNYNDIGILFMDEPPVVVVRDYVCPVCKTKFKQAMPVYRTDEIGYKRYGHVAMGSVPV</sequence>
<evidence type="ECO:0000313" key="1">
    <source>
        <dbReference type="EMBL" id="EFF67529.1"/>
    </source>
</evidence>
<evidence type="ECO:0000313" key="2">
    <source>
        <dbReference type="Proteomes" id="UP000006238"/>
    </source>
</evidence>
<reference evidence="1 2" key="1">
    <citation type="submission" date="2010-02" db="EMBL/GenBank/DDBJ databases">
        <authorList>
            <person name="Weinstock G."/>
            <person name="Sodergren E."/>
            <person name="Clifton S."/>
            <person name="Fulton L."/>
            <person name="Fulton B."/>
            <person name="Courtney L."/>
            <person name="Fronick C."/>
            <person name="Harrison M."/>
            <person name="Strong C."/>
            <person name="Farmer C."/>
            <person name="Delahaunty K."/>
            <person name="Markovic C."/>
            <person name="Hall O."/>
            <person name="Minx P."/>
            <person name="Tomlinson C."/>
            <person name="Mitreva M."/>
            <person name="Nelson J."/>
            <person name="Hou S."/>
            <person name="Wollam A."/>
            <person name="Pepin K.H."/>
            <person name="Johnson M."/>
            <person name="Bhonagiri V."/>
            <person name="Zhang X."/>
            <person name="Suruliraj S."/>
            <person name="Warren W."/>
            <person name="Chinwalla A."/>
            <person name="Mardis E.R."/>
            <person name="Wilson R.K."/>
        </authorList>
    </citation>
    <scope>NUCLEOTIDE SEQUENCE [LARGE SCALE GENOMIC DNA]</scope>
    <source>
        <strain evidence="1 2">DSM 2876</strain>
    </source>
</reference>
<protein>
    <submittedName>
        <fullName evidence="1">Uncharacterized protein</fullName>
    </submittedName>
</protein>
<organism evidence="1 2">
    <name type="scientific">Eshraghiella crossota DSM 2876</name>
    <dbReference type="NCBI Taxonomy" id="511680"/>
    <lineage>
        <taxon>Bacteria</taxon>
        <taxon>Bacillati</taxon>
        <taxon>Bacillota</taxon>
        <taxon>Clostridia</taxon>
        <taxon>Lachnospirales</taxon>
        <taxon>Lachnospiraceae</taxon>
        <taxon>Eshraghiella</taxon>
    </lineage>
</organism>
<keyword evidence="2" id="KW-1185">Reference proteome</keyword>
<name>D4S2S4_9FIRM</name>
<dbReference type="eggNOG" id="ENOG502ZSXC">
    <property type="taxonomic scope" value="Bacteria"/>
</dbReference>
<comment type="caution">
    <text evidence="1">The sequence shown here is derived from an EMBL/GenBank/DDBJ whole genome shotgun (WGS) entry which is preliminary data.</text>
</comment>
<dbReference type="RefSeq" id="WP_005604530.1">
    <property type="nucleotide sequence ID" value="NZ_GG663524.1"/>
</dbReference>
<dbReference type="AlphaFoldDB" id="D4S2S4"/>
<dbReference type="GeneID" id="98917499"/>